<accession>A0A653I756</accession>
<reference evidence="1 2" key="1">
    <citation type="submission" date="2019-10" db="EMBL/GenBank/DDBJ databases">
        <authorList>
            <person name="Karimi E."/>
        </authorList>
    </citation>
    <scope>NUCLEOTIDE SEQUENCE [LARGE SCALE GENOMIC DNA]</scope>
    <source>
        <strain evidence="1">Exiguobacterium sp. 9Y</strain>
    </source>
</reference>
<name>A0A653I756_9BACL</name>
<organism evidence="1 2">
    <name type="scientific">Exiguobacterium oxidotolerans</name>
    <dbReference type="NCBI Taxonomy" id="223958"/>
    <lineage>
        <taxon>Bacteria</taxon>
        <taxon>Bacillati</taxon>
        <taxon>Bacillota</taxon>
        <taxon>Bacilli</taxon>
        <taxon>Bacillales</taxon>
        <taxon>Bacillales Family XII. Incertae Sedis</taxon>
        <taxon>Exiguobacterium</taxon>
    </lineage>
</organism>
<dbReference type="RefSeq" id="WP_159173029.1">
    <property type="nucleotide sequence ID" value="NZ_LR732311.1"/>
</dbReference>
<evidence type="ECO:0000313" key="2">
    <source>
        <dbReference type="Proteomes" id="UP000439752"/>
    </source>
</evidence>
<dbReference type="AlphaFoldDB" id="A0A653I756"/>
<evidence type="ECO:0000313" key="1">
    <source>
        <dbReference type="EMBL" id="VWX34686.1"/>
    </source>
</evidence>
<gene>
    <name evidence="1" type="ORF">EXIGUO9Y_190103</name>
</gene>
<dbReference type="Proteomes" id="UP000439752">
    <property type="component" value="Unassembled WGS sequence"/>
</dbReference>
<protein>
    <submittedName>
        <fullName evidence="1">Uncharacterized protein</fullName>
    </submittedName>
</protein>
<proteinExistence type="predicted"/>
<dbReference type="EMBL" id="CABWKQ010000011">
    <property type="protein sequence ID" value="VWX34686.1"/>
    <property type="molecule type" value="Genomic_DNA"/>
</dbReference>
<keyword evidence="2" id="KW-1185">Reference proteome</keyword>
<sequence length="160" mass="17614">MLRSLSSSYDVVMHTVRDTVDPATRAQLRLAVVAYGKTAKDESPLQALIEQELHLCCVQVQHAGLDVQSDLVKLLVLSAFSSDAGFSTAELNSMTPNAIKRQSSSYDAIFARLIQKLFLHQTQVDIICQRLQSVLCGAAAQKCSIRARRLQESTCVTHSH</sequence>